<sequence length="93" mass="9835">MVKCENPTGGTECRRVEELRNAARPRPLPAEAPPPLTLLAVRHQPGSDRSGCARSASSRNSGLLLSAQRSRVFHAAGLPRPPPVGLPLNSAHA</sequence>
<comment type="caution">
    <text evidence="2">The sequence shown here is derived from an EMBL/GenBank/DDBJ whole genome shotgun (WGS) entry which is preliminary data.</text>
</comment>
<feature type="region of interest" description="Disordered" evidence="1">
    <location>
        <begin position="74"/>
        <end position="93"/>
    </location>
</feature>
<gene>
    <name evidence="2" type="ORF">EYF80_053468</name>
</gene>
<evidence type="ECO:0000313" key="3">
    <source>
        <dbReference type="Proteomes" id="UP000314294"/>
    </source>
</evidence>
<evidence type="ECO:0000313" key="2">
    <source>
        <dbReference type="EMBL" id="TNN36368.1"/>
    </source>
</evidence>
<protein>
    <submittedName>
        <fullName evidence="2">Uncharacterized protein</fullName>
    </submittedName>
</protein>
<accession>A0A4Z2F5M2</accession>
<keyword evidence="3" id="KW-1185">Reference proteome</keyword>
<dbReference type="Proteomes" id="UP000314294">
    <property type="component" value="Unassembled WGS sequence"/>
</dbReference>
<organism evidence="2 3">
    <name type="scientific">Liparis tanakae</name>
    <name type="common">Tanaka's snailfish</name>
    <dbReference type="NCBI Taxonomy" id="230148"/>
    <lineage>
        <taxon>Eukaryota</taxon>
        <taxon>Metazoa</taxon>
        <taxon>Chordata</taxon>
        <taxon>Craniata</taxon>
        <taxon>Vertebrata</taxon>
        <taxon>Euteleostomi</taxon>
        <taxon>Actinopterygii</taxon>
        <taxon>Neopterygii</taxon>
        <taxon>Teleostei</taxon>
        <taxon>Neoteleostei</taxon>
        <taxon>Acanthomorphata</taxon>
        <taxon>Eupercaria</taxon>
        <taxon>Perciformes</taxon>
        <taxon>Cottioidei</taxon>
        <taxon>Cottales</taxon>
        <taxon>Liparidae</taxon>
        <taxon>Liparis</taxon>
    </lineage>
</organism>
<name>A0A4Z2F5M2_9TELE</name>
<proteinExistence type="predicted"/>
<dbReference type="AlphaFoldDB" id="A0A4Z2F5M2"/>
<dbReference type="EMBL" id="SRLO01001627">
    <property type="protein sequence ID" value="TNN36368.1"/>
    <property type="molecule type" value="Genomic_DNA"/>
</dbReference>
<reference evidence="2 3" key="1">
    <citation type="submission" date="2019-03" db="EMBL/GenBank/DDBJ databases">
        <title>First draft genome of Liparis tanakae, snailfish: a comprehensive survey of snailfish specific genes.</title>
        <authorList>
            <person name="Kim W."/>
            <person name="Song I."/>
            <person name="Jeong J.-H."/>
            <person name="Kim D."/>
            <person name="Kim S."/>
            <person name="Ryu S."/>
            <person name="Song J.Y."/>
            <person name="Lee S.K."/>
        </authorList>
    </citation>
    <scope>NUCLEOTIDE SEQUENCE [LARGE SCALE GENOMIC DNA]</scope>
    <source>
        <tissue evidence="2">Muscle</tissue>
    </source>
</reference>
<evidence type="ECO:0000256" key="1">
    <source>
        <dbReference type="SAM" id="MobiDB-lite"/>
    </source>
</evidence>